<accession>A0A392TK83</accession>
<dbReference type="PANTHER" id="PTHR31013:SF12">
    <property type="entry name" value="PATHOGENESIS-RELATED PROTEIN 5-LIKE"/>
    <property type="match status" value="1"/>
</dbReference>
<reference evidence="2 3" key="1">
    <citation type="journal article" date="2018" name="Front. Plant Sci.">
        <title>Red Clover (Trifolium pratense) and Zigzag Clover (T. medium) - A Picture of Genomic Similarities and Differences.</title>
        <authorList>
            <person name="Dluhosova J."/>
            <person name="Istvanek J."/>
            <person name="Nedelnik J."/>
            <person name="Repkova J."/>
        </authorList>
    </citation>
    <scope>NUCLEOTIDE SEQUENCE [LARGE SCALE GENOMIC DNA]</scope>
    <source>
        <strain evidence="3">cv. 10/8</strain>
        <tissue evidence="2">Leaf</tissue>
    </source>
</reference>
<protein>
    <submittedName>
        <fullName evidence="2">Putative allergen Pru protein</fullName>
    </submittedName>
</protein>
<comment type="caution">
    <text evidence="2">The sequence shown here is derived from an EMBL/GenBank/DDBJ whole genome shotgun (WGS) entry which is preliminary data.</text>
</comment>
<dbReference type="AlphaFoldDB" id="A0A392TK83"/>
<dbReference type="Proteomes" id="UP000265520">
    <property type="component" value="Unassembled WGS sequence"/>
</dbReference>
<evidence type="ECO:0000313" key="3">
    <source>
        <dbReference type="Proteomes" id="UP000265520"/>
    </source>
</evidence>
<sequence length="64" mass="6693">MSVTPQGGSGACKSSSCPRNINTLCPPELQLKGSDGSIIACKSACLAFNTDQYCCRGSYNTPKM</sequence>
<dbReference type="Pfam" id="PF00314">
    <property type="entry name" value="Thaumatin"/>
    <property type="match status" value="1"/>
</dbReference>
<dbReference type="EMBL" id="LXQA010598851">
    <property type="protein sequence ID" value="MCI61382.1"/>
    <property type="molecule type" value="Genomic_DNA"/>
</dbReference>
<dbReference type="SUPFAM" id="SSF49870">
    <property type="entry name" value="Osmotin, thaumatin-like protein"/>
    <property type="match status" value="1"/>
</dbReference>
<dbReference type="Gene3D" id="2.60.110.10">
    <property type="entry name" value="Thaumatin"/>
    <property type="match status" value="1"/>
</dbReference>
<proteinExistence type="inferred from homology"/>
<name>A0A392TK83_9FABA</name>
<evidence type="ECO:0000256" key="1">
    <source>
        <dbReference type="ARBA" id="ARBA00010607"/>
    </source>
</evidence>
<evidence type="ECO:0000313" key="2">
    <source>
        <dbReference type="EMBL" id="MCI61382.1"/>
    </source>
</evidence>
<dbReference type="PANTHER" id="PTHR31013">
    <property type="entry name" value="THAUMATIN FAMILY PROTEIN-RELATED"/>
    <property type="match status" value="1"/>
</dbReference>
<dbReference type="PROSITE" id="PS51367">
    <property type="entry name" value="THAUMATIN_2"/>
    <property type="match status" value="1"/>
</dbReference>
<organism evidence="2 3">
    <name type="scientific">Trifolium medium</name>
    <dbReference type="NCBI Taxonomy" id="97028"/>
    <lineage>
        <taxon>Eukaryota</taxon>
        <taxon>Viridiplantae</taxon>
        <taxon>Streptophyta</taxon>
        <taxon>Embryophyta</taxon>
        <taxon>Tracheophyta</taxon>
        <taxon>Spermatophyta</taxon>
        <taxon>Magnoliopsida</taxon>
        <taxon>eudicotyledons</taxon>
        <taxon>Gunneridae</taxon>
        <taxon>Pentapetalae</taxon>
        <taxon>rosids</taxon>
        <taxon>fabids</taxon>
        <taxon>Fabales</taxon>
        <taxon>Fabaceae</taxon>
        <taxon>Papilionoideae</taxon>
        <taxon>50 kb inversion clade</taxon>
        <taxon>NPAAA clade</taxon>
        <taxon>Hologalegina</taxon>
        <taxon>IRL clade</taxon>
        <taxon>Trifolieae</taxon>
        <taxon>Trifolium</taxon>
    </lineage>
</organism>
<dbReference type="InterPro" id="IPR037176">
    <property type="entry name" value="Osmotin/thaumatin-like_sf"/>
</dbReference>
<comment type="similarity">
    <text evidence="1">Belongs to the thaumatin family.</text>
</comment>
<keyword evidence="3" id="KW-1185">Reference proteome</keyword>
<dbReference type="SMART" id="SM00205">
    <property type="entry name" value="THN"/>
    <property type="match status" value="1"/>
</dbReference>
<dbReference type="InterPro" id="IPR001938">
    <property type="entry name" value="Thaumatin"/>
</dbReference>